<proteinExistence type="predicted"/>
<dbReference type="Proteomes" id="UP001443914">
    <property type="component" value="Unassembled WGS sequence"/>
</dbReference>
<evidence type="ECO:0000313" key="2">
    <source>
        <dbReference type="Proteomes" id="UP001443914"/>
    </source>
</evidence>
<dbReference type="AlphaFoldDB" id="A0AAW1LGH9"/>
<accession>A0AAW1LGH9</accession>
<dbReference type="PANTHER" id="PTHR34808">
    <property type="entry name" value="EXPRESSED PROTEIN"/>
    <property type="match status" value="1"/>
</dbReference>
<evidence type="ECO:0000313" key="1">
    <source>
        <dbReference type="EMBL" id="KAK9735678.1"/>
    </source>
</evidence>
<organism evidence="1 2">
    <name type="scientific">Saponaria officinalis</name>
    <name type="common">Common soapwort</name>
    <name type="synonym">Lychnis saponaria</name>
    <dbReference type="NCBI Taxonomy" id="3572"/>
    <lineage>
        <taxon>Eukaryota</taxon>
        <taxon>Viridiplantae</taxon>
        <taxon>Streptophyta</taxon>
        <taxon>Embryophyta</taxon>
        <taxon>Tracheophyta</taxon>
        <taxon>Spermatophyta</taxon>
        <taxon>Magnoliopsida</taxon>
        <taxon>eudicotyledons</taxon>
        <taxon>Gunneridae</taxon>
        <taxon>Pentapetalae</taxon>
        <taxon>Caryophyllales</taxon>
        <taxon>Caryophyllaceae</taxon>
        <taxon>Caryophylleae</taxon>
        <taxon>Saponaria</taxon>
    </lineage>
</organism>
<dbReference type="EMBL" id="JBDFQZ010000004">
    <property type="protein sequence ID" value="KAK9735678.1"/>
    <property type="molecule type" value="Genomic_DNA"/>
</dbReference>
<keyword evidence="2" id="KW-1185">Reference proteome</keyword>
<reference evidence="1" key="1">
    <citation type="submission" date="2024-03" db="EMBL/GenBank/DDBJ databases">
        <title>WGS assembly of Saponaria officinalis var. Norfolk2.</title>
        <authorList>
            <person name="Jenkins J."/>
            <person name="Shu S."/>
            <person name="Grimwood J."/>
            <person name="Barry K."/>
            <person name="Goodstein D."/>
            <person name="Schmutz J."/>
            <person name="Leebens-Mack J."/>
            <person name="Osbourn A."/>
        </authorList>
    </citation>
    <scope>NUCLEOTIDE SEQUENCE [LARGE SCALE GENOMIC DNA]</scope>
    <source>
        <strain evidence="1">JIC</strain>
    </source>
</reference>
<gene>
    <name evidence="1" type="ORF">RND81_04G219300</name>
</gene>
<protein>
    <submittedName>
        <fullName evidence="1">Uncharacterized protein</fullName>
    </submittedName>
</protein>
<name>A0AAW1LGH9_SAPOF</name>
<comment type="caution">
    <text evidence="1">The sequence shown here is derived from an EMBL/GenBank/DDBJ whole genome shotgun (WGS) entry which is preliminary data.</text>
</comment>
<dbReference type="PANTHER" id="PTHR34808:SF2">
    <property type="entry name" value="EXPRESSED PROTEIN"/>
    <property type="match status" value="1"/>
</dbReference>
<sequence>MGRLLLDRKSSIETEPRTLNFRQIDIAREAALYVIHTRSPEEAYQIFTKGMESIDTVRAKTISMATKMSEYSDGEDEDDDDYYLPLDRAMKQGTTYKDVVTAPF</sequence>